<dbReference type="Gene3D" id="3.30.70.100">
    <property type="match status" value="1"/>
</dbReference>
<dbReference type="InterPro" id="IPR038762">
    <property type="entry name" value="ABM_predict"/>
</dbReference>
<sequence length="189" mass="20189">MTGHIRFPVTVAVRRRAKPESVGALWNWAQELCEAARAHPGFIGSDLSVRGQGDAPELVIGLSFDSSESLAAWERSEERVGHLEGGSSVTDGPVVGLTVADFDRGLFGGSPGQVAVAPPRWKTAVVVWTALFPAALVLNTFLMPGLPQMPTPVTTLISTLLLVPFVVWVGVPLVHRCWEWIAGLGESAE</sequence>
<dbReference type="SUPFAM" id="SSF54909">
    <property type="entry name" value="Dimeric alpha+beta barrel"/>
    <property type="match status" value="1"/>
</dbReference>
<evidence type="ECO:0008006" key="4">
    <source>
        <dbReference type="Google" id="ProtNLM"/>
    </source>
</evidence>
<dbReference type="EMBL" id="CP059491">
    <property type="protein sequence ID" value="QMT01830.1"/>
    <property type="molecule type" value="Genomic_DNA"/>
</dbReference>
<dbReference type="AlphaFoldDB" id="A0A7D7RB45"/>
<evidence type="ECO:0000256" key="1">
    <source>
        <dbReference type="SAM" id="Phobius"/>
    </source>
</evidence>
<dbReference type="RefSeq" id="WP_188330787.1">
    <property type="nucleotide sequence ID" value="NZ_CP059491.1"/>
</dbReference>
<accession>A0A7D7RB45</accession>
<feature type="transmembrane region" description="Helical" evidence="1">
    <location>
        <begin position="155"/>
        <end position="174"/>
    </location>
</feature>
<organism evidence="2 3">
    <name type="scientific">Gordonia jinghuaiqii</name>
    <dbReference type="NCBI Taxonomy" id="2758710"/>
    <lineage>
        <taxon>Bacteria</taxon>
        <taxon>Bacillati</taxon>
        <taxon>Actinomycetota</taxon>
        <taxon>Actinomycetes</taxon>
        <taxon>Mycobacteriales</taxon>
        <taxon>Gordoniaceae</taxon>
        <taxon>Gordonia</taxon>
    </lineage>
</organism>
<dbReference type="Proteomes" id="UP000515663">
    <property type="component" value="Chromosome"/>
</dbReference>
<gene>
    <name evidence="2" type="ORF">H1R19_01060</name>
</gene>
<evidence type="ECO:0000313" key="2">
    <source>
        <dbReference type="EMBL" id="QMT01830.1"/>
    </source>
</evidence>
<dbReference type="PANTHER" id="PTHR40057:SF1">
    <property type="entry name" value="SLR1162 PROTEIN"/>
    <property type="match status" value="1"/>
</dbReference>
<keyword evidence="1" id="KW-0812">Transmembrane</keyword>
<keyword evidence="3" id="KW-1185">Reference proteome</keyword>
<keyword evidence="1" id="KW-1133">Transmembrane helix</keyword>
<protein>
    <recommendedName>
        <fullName evidence="4">Antibiotic biosynthesis monooxygenase</fullName>
    </recommendedName>
</protein>
<name>A0A7D7RB45_9ACTN</name>
<reference evidence="3" key="1">
    <citation type="submission" date="2020-07" db="EMBL/GenBank/DDBJ databases">
        <title>novel species isolated from the respiratory tract of Marmot.</title>
        <authorList>
            <person name="Zhang G."/>
        </authorList>
    </citation>
    <scope>NUCLEOTIDE SEQUENCE [LARGE SCALE GENOMIC DNA]</scope>
    <source>
        <strain evidence="3">686</strain>
    </source>
</reference>
<dbReference type="PANTHER" id="PTHR40057">
    <property type="entry name" value="SLR1162 PROTEIN"/>
    <property type="match status" value="1"/>
</dbReference>
<feature type="transmembrane region" description="Helical" evidence="1">
    <location>
        <begin position="125"/>
        <end position="143"/>
    </location>
</feature>
<evidence type="ECO:0000313" key="3">
    <source>
        <dbReference type="Proteomes" id="UP000515663"/>
    </source>
</evidence>
<proteinExistence type="predicted"/>
<keyword evidence="1" id="KW-0472">Membrane</keyword>
<dbReference type="InterPro" id="IPR011008">
    <property type="entry name" value="Dimeric_a/b-barrel"/>
</dbReference>
<dbReference type="KEGG" id="gji:H1R19_01060"/>